<evidence type="ECO:0000313" key="2">
    <source>
        <dbReference type="Proteomes" id="UP000814140"/>
    </source>
</evidence>
<reference evidence="1" key="1">
    <citation type="submission" date="2021-03" db="EMBL/GenBank/DDBJ databases">
        <authorList>
            <consortium name="DOE Joint Genome Institute"/>
            <person name="Ahrendt S."/>
            <person name="Looney B.P."/>
            <person name="Miyauchi S."/>
            <person name="Morin E."/>
            <person name="Drula E."/>
            <person name="Courty P.E."/>
            <person name="Chicoki N."/>
            <person name="Fauchery L."/>
            <person name="Kohler A."/>
            <person name="Kuo A."/>
            <person name="Labutti K."/>
            <person name="Pangilinan J."/>
            <person name="Lipzen A."/>
            <person name="Riley R."/>
            <person name="Andreopoulos W."/>
            <person name="He G."/>
            <person name="Johnson J."/>
            <person name="Barry K.W."/>
            <person name="Grigoriev I.V."/>
            <person name="Nagy L."/>
            <person name="Hibbett D."/>
            <person name="Henrissat B."/>
            <person name="Matheny P.B."/>
            <person name="Labbe J."/>
            <person name="Martin F."/>
        </authorList>
    </citation>
    <scope>NUCLEOTIDE SEQUENCE</scope>
    <source>
        <strain evidence="1">HHB10654</strain>
    </source>
</reference>
<dbReference type="EMBL" id="MU277190">
    <property type="protein sequence ID" value="KAI0067483.1"/>
    <property type="molecule type" value="Genomic_DNA"/>
</dbReference>
<sequence length="408" mass="45741">MSSSLFVNLTELPSGGFPATELIKYLIEAVGHDVVAFRRNTQISYRLVDRVRDICNEINSLIQKVEDEDSWDSYDKFTAAIDPLEELLFALSTLTEDEAEHYMAGADSVDQVILSTEKWASNRHDLRDVLTQLYEAGAYKALFPDADEDDEEESNTEAGKHDDVSFFSELQQRIKDHALPNSTRGSVPGLIRDTYAQLDSLHTMLQGSASDDVTVLTIKSAMVVHGVMEVSENSDVDEEWMYHLKSEPIWQAANSLLEDLADVDEDDSDEVTAIREEYDEFLMLLRSIPGVELPDSYMQLMKHAGKIRRPFLAQALALVSLCRVLAKQFEETANRTAKNVYPLEDAFDETLTALQAGIDAVTEIKVFDLDTFETSDATGAFKAAQDRIKACFAHFGVRRWCHQTGGLC</sequence>
<accession>A0ACB8TGC3</accession>
<comment type="caution">
    <text evidence="1">The sequence shown here is derived from an EMBL/GenBank/DDBJ whole genome shotgun (WGS) entry which is preliminary data.</text>
</comment>
<gene>
    <name evidence="1" type="ORF">BV25DRAFT_1111046</name>
</gene>
<proteinExistence type="predicted"/>
<organism evidence="1 2">
    <name type="scientific">Artomyces pyxidatus</name>
    <dbReference type="NCBI Taxonomy" id="48021"/>
    <lineage>
        <taxon>Eukaryota</taxon>
        <taxon>Fungi</taxon>
        <taxon>Dikarya</taxon>
        <taxon>Basidiomycota</taxon>
        <taxon>Agaricomycotina</taxon>
        <taxon>Agaricomycetes</taxon>
        <taxon>Russulales</taxon>
        <taxon>Auriscalpiaceae</taxon>
        <taxon>Artomyces</taxon>
    </lineage>
</organism>
<keyword evidence="2" id="KW-1185">Reference proteome</keyword>
<protein>
    <submittedName>
        <fullName evidence="1">Uncharacterized protein</fullName>
    </submittedName>
</protein>
<evidence type="ECO:0000313" key="1">
    <source>
        <dbReference type="EMBL" id="KAI0067483.1"/>
    </source>
</evidence>
<name>A0ACB8TGC3_9AGAM</name>
<dbReference type="Proteomes" id="UP000814140">
    <property type="component" value="Unassembled WGS sequence"/>
</dbReference>
<reference evidence="1" key="2">
    <citation type="journal article" date="2022" name="New Phytol.">
        <title>Evolutionary transition to the ectomycorrhizal habit in the genomes of a hyperdiverse lineage of mushroom-forming fungi.</title>
        <authorList>
            <person name="Looney B."/>
            <person name="Miyauchi S."/>
            <person name="Morin E."/>
            <person name="Drula E."/>
            <person name="Courty P.E."/>
            <person name="Kohler A."/>
            <person name="Kuo A."/>
            <person name="LaButti K."/>
            <person name="Pangilinan J."/>
            <person name="Lipzen A."/>
            <person name="Riley R."/>
            <person name="Andreopoulos W."/>
            <person name="He G."/>
            <person name="Johnson J."/>
            <person name="Nolan M."/>
            <person name="Tritt A."/>
            <person name="Barry K.W."/>
            <person name="Grigoriev I.V."/>
            <person name="Nagy L.G."/>
            <person name="Hibbett D."/>
            <person name="Henrissat B."/>
            <person name="Matheny P.B."/>
            <person name="Labbe J."/>
            <person name="Martin F.M."/>
        </authorList>
    </citation>
    <scope>NUCLEOTIDE SEQUENCE</scope>
    <source>
        <strain evidence="1">HHB10654</strain>
    </source>
</reference>